<protein>
    <submittedName>
        <fullName evidence="1">Uncharacterized protein</fullName>
    </submittedName>
</protein>
<reference evidence="1 2" key="1">
    <citation type="journal article" date="2019" name="Microb. Pathog.">
        <title>Comparison of VITEK 2, MALDI-TOF MS, 16S rRNA gene sequencing, and whole-genome sequencing for identification of Roseomonas mucosa.</title>
        <authorList>
            <person name="Rudolph W.W."/>
            <person name="Gunzer F."/>
            <person name="Trauth M."/>
            <person name="Bunk B."/>
            <person name="Bigge R."/>
            <person name="Schrottner P."/>
        </authorList>
    </citation>
    <scope>NUCLEOTIDE SEQUENCE [LARGE SCALE GENOMIC DNA]</scope>
    <source>
        <strain evidence="1 2">DSM 103800</strain>
    </source>
</reference>
<comment type="caution">
    <text evidence="1">The sequence shown here is derived from an EMBL/GenBank/DDBJ whole genome shotgun (WGS) entry which is preliminary data.</text>
</comment>
<organism evidence="1 2">
    <name type="scientific">Roseomonas gilardii</name>
    <dbReference type="NCBI Taxonomy" id="257708"/>
    <lineage>
        <taxon>Bacteria</taxon>
        <taxon>Pseudomonadati</taxon>
        <taxon>Pseudomonadota</taxon>
        <taxon>Alphaproteobacteria</taxon>
        <taxon>Acetobacterales</taxon>
        <taxon>Roseomonadaceae</taxon>
        <taxon>Roseomonas</taxon>
    </lineage>
</organism>
<name>A0ABU3MCZ4_9PROT</name>
<proteinExistence type="predicted"/>
<keyword evidence="2" id="KW-1185">Reference proteome</keyword>
<dbReference type="Proteomes" id="UP001258945">
    <property type="component" value="Unassembled WGS sequence"/>
</dbReference>
<accession>A0ABU3MCZ4</accession>
<dbReference type="RefSeq" id="WP_314280801.1">
    <property type="nucleotide sequence ID" value="NZ_JAVVDO010000005.1"/>
</dbReference>
<evidence type="ECO:0000313" key="1">
    <source>
        <dbReference type="EMBL" id="MDT8330453.1"/>
    </source>
</evidence>
<sequence>MAQLPVAALQGPACVQVATHDLMGAMDATARFILRNTKHSPQDFSPAKACAAKMQQLNRQVVAVLPQLHDSWAARSPRRIRLPARAIKMETCQWPNAM</sequence>
<dbReference type="EMBL" id="JAVVDO010000005">
    <property type="protein sequence ID" value="MDT8330453.1"/>
    <property type="molecule type" value="Genomic_DNA"/>
</dbReference>
<evidence type="ECO:0000313" key="2">
    <source>
        <dbReference type="Proteomes" id="UP001258945"/>
    </source>
</evidence>
<gene>
    <name evidence="1" type="ORF">RQ831_05260</name>
</gene>